<dbReference type="InterPro" id="IPR036505">
    <property type="entry name" value="Amidase/PGRP_sf"/>
</dbReference>
<gene>
    <name evidence="1" type="ORF">SAMN05421806_12513</name>
</gene>
<dbReference type="InterPro" id="IPR002502">
    <property type="entry name" value="Amidase_domain"/>
</dbReference>
<dbReference type="SUPFAM" id="SSF55846">
    <property type="entry name" value="N-acetylmuramoyl-L-alanine amidase-like"/>
    <property type="match status" value="1"/>
</dbReference>
<accession>A0A1G9IQX0</accession>
<dbReference type="EMBL" id="FNFF01000025">
    <property type="protein sequence ID" value="SDL27532.1"/>
    <property type="molecule type" value="Genomic_DNA"/>
</dbReference>
<dbReference type="GO" id="GO:0008745">
    <property type="term" value="F:N-acetylmuramoyl-L-alanine amidase activity"/>
    <property type="evidence" value="ECO:0007669"/>
    <property type="project" value="InterPro"/>
</dbReference>
<keyword evidence="2" id="KW-1185">Reference proteome</keyword>
<evidence type="ECO:0000313" key="1">
    <source>
        <dbReference type="EMBL" id="SDL27532.1"/>
    </source>
</evidence>
<protein>
    <recommendedName>
        <fullName evidence="3">N-acetylmuramoyl-L-alanine amidase</fullName>
    </recommendedName>
</protein>
<evidence type="ECO:0008006" key="3">
    <source>
        <dbReference type="Google" id="ProtNLM"/>
    </source>
</evidence>
<dbReference type="STRING" id="417292.SAMN05421806_12513"/>
<reference evidence="1 2" key="1">
    <citation type="submission" date="2016-10" db="EMBL/GenBank/DDBJ databases">
        <authorList>
            <person name="de Groot N.N."/>
        </authorList>
    </citation>
    <scope>NUCLEOTIDE SEQUENCE [LARGE SCALE GENOMIC DNA]</scope>
    <source>
        <strain evidence="1 2">CGMCC 4.5727</strain>
    </source>
</reference>
<dbReference type="AlphaFoldDB" id="A0A1G9IQX0"/>
<dbReference type="CDD" id="cd06583">
    <property type="entry name" value="PGRP"/>
    <property type="match status" value="1"/>
</dbReference>
<evidence type="ECO:0000313" key="2">
    <source>
        <dbReference type="Proteomes" id="UP000199155"/>
    </source>
</evidence>
<sequence>MKLVTRAQLGWPASAAPSQASTRGVKIHYEGTIVSTKLLTDHGLCLARWKAIRASHLANKTENYSDVAYNYAACPHGYLLEGRGLGKRTGANGNQSLNQAHYAIVGLVGSSGLTQPTNAMLSAIRDGIELLRKHGAGNEIKGHRDGFATACPGTPLYAWVQKGAPRPTATTLPTEDNVPLTDADLTKIADRVLKHDGVIKVPGAASSNPTWTLSSVQTEILTRLDKANASIAALSTANSKLVDAVAKLAADVGDLDPAAIVAELTRAIESVEVRLDVTDA</sequence>
<dbReference type="Gene3D" id="3.40.80.10">
    <property type="entry name" value="Peptidoglycan recognition protein-like"/>
    <property type="match status" value="1"/>
</dbReference>
<organism evidence="1 2">
    <name type="scientific">Streptomyces indicus</name>
    <dbReference type="NCBI Taxonomy" id="417292"/>
    <lineage>
        <taxon>Bacteria</taxon>
        <taxon>Bacillati</taxon>
        <taxon>Actinomycetota</taxon>
        <taxon>Actinomycetes</taxon>
        <taxon>Kitasatosporales</taxon>
        <taxon>Streptomycetaceae</taxon>
        <taxon>Streptomyces</taxon>
    </lineage>
</organism>
<dbReference type="GO" id="GO:0009253">
    <property type="term" value="P:peptidoglycan catabolic process"/>
    <property type="evidence" value="ECO:0007669"/>
    <property type="project" value="InterPro"/>
</dbReference>
<proteinExistence type="predicted"/>
<dbReference type="Proteomes" id="UP000199155">
    <property type="component" value="Unassembled WGS sequence"/>
</dbReference>
<dbReference type="RefSeq" id="WP_245769710.1">
    <property type="nucleotide sequence ID" value="NZ_FNFF01000025.1"/>
</dbReference>
<name>A0A1G9IQX0_9ACTN</name>